<comment type="caution">
    <text evidence="1">The sequence shown here is derived from an EMBL/GenBank/DDBJ whole genome shotgun (WGS) entry which is preliminary data.</text>
</comment>
<evidence type="ECO:0000313" key="1">
    <source>
        <dbReference type="EMBL" id="GAN54846.1"/>
    </source>
</evidence>
<organism evidence="1 2">
    <name type="scientific">Tanticharoenia sakaeratensis NBRC 103193</name>
    <dbReference type="NCBI Taxonomy" id="1231623"/>
    <lineage>
        <taxon>Bacteria</taxon>
        <taxon>Pseudomonadati</taxon>
        <taxon>Pseudomonadota</taxon>
        <taxon>Alphaproteobacteria</taxon>
        <taxon>Acetobacterales</taxon>
        <taxon>Acetobacteraceae</taxon>
        <taxon>Tanticharoenia</taxon>
    </lineage>
</organism>
<keyword evidence="2" id="KW-1185">Reference proteome</keyword>
<gene>
    <name evidence="1" type="ORF">Tasa_031_064</name>
</gene>
<evidence type="ECO:0000313" key="2">
    <source>
        <dbReference type="Proteomes" id="UP000032679"/>
    </source>
</evidence>
<reference evidence="1 2" key="1">
    <citation type="submission" date="2012-10" db="EMBL/GenBank/DDBJ databases">
        <title>Genome sequencing of Tanticharoenia sakaeratensis NBRC 103193.</title>
        <authorList>
            <person name="Azuma Y."/>
            <person name="Hadano H."/>
            <person name="Hirakawa H."/>
            <person name="Matsushita K."/>
        </authorList>
    </citation>
    <scope>NUCLEOTIDE SEQUENCE [LARGE SCALE GENOMIC DNA]</scope>
    <source>
        <strain evidence="1 2">NBRC 103193</strain>
    </source>
</reference>
<sequence>MTAYIRRVENKNVADLPDSIDDWKVLSNEDDGPMIGMGREPDTGIPVLFIHTDTPVLILTNGHAADHDLLGDVFPNPYTPLRFRTDKERLPV</sequence>
<dbReference type="EMBL" id="BALE01000031">
    <property type="protein sequence ID" value="GAN54846.1"/>
    <property type="molecule type" value="Genomic_DNA"/>
</dbReference>
<dbReference type="Proteomes" id="UP000032679">
    <property type="component" value="Unassembled WGS sequence"/>
</dbReference>
<dbReference type="RefSeq" id="WP_048849495.1">
    <property type="nucleotide sequence ID" value="NZ_BALE01000031.1"/>
</dbReference>
<dbReference type="AlphaFoldDB" id="A0A0D6MN35"/>
<protein>
    <submittedName>
        <fullName evidence="1">Uncharacterized protein</fullName>
    </submittedName>
</protein>
<accession>A0A0D6MN35</accession>
<name>A0A0D6MN35_9PROT</name>
<dbReference type="STRING" id="1231623.Tasa_031_064"/>
<proteinExistence type="predicted"/>